<comment type="caution">
    <text evidence="3">The sequence shown here is derived from an EMBL/GenBank/DDBJ whole genome shotgun (WGS) entry which is preliminary data.</text>
</comment>
<feature type="domain" description="DUF6533" evidence="2">
    <location>
        <begin position="13"/>
        <end position="58"/>
    </location>
</feature>
<reference evidence="4" key="1">
    <citation type="submission" date="2024-06" db="EMBL/GenBank/DDBJ databases">
        <title>Multi-omics analyses provide insights into the biosynthesis of the anticancer antibiotic pleurotin in Hohenbuehelia grisea.</title>
        <authorList>
            <person name="Weaver J.A."/>
            <person name="Alberti F."/>
        </authorList>
    </citation>
    <scope>NUCLEOTIDE SEQUENCE [LARGE SCALE GENOMIC DNA]</scope>
    <source>
        <strain evidence="4">T-177</strain>
    </source>
</reference>
<feature type="transmembrane region" description="Helical" evidence="1">
    <location>
        <begin position="90"/>
        <end position="111"/>
    </location>
</feature>
<gene>
    <name evidence="3" type="ORF">HGRIS_007476</name>
</gene>
<keyword evidence="1" id="KW-0812">Transmembrane</keyword>
<evidence type="ECO:0000313" key="3">
    <source>
        <dbReference type="EMBL" id="KAL0950699.1"/>
    </source>
</evidence>
<evidence type="ECO:0000313" key="4">
    <source>
        <dbReference type="Proteomes" id="UP001556367"/>
    </source>
</evidence>
<feature type="transmembrane region" description="Helical" evidence="1">
    <location>
        <begin position="123"/>
        <end position="145"/>
    </location>
</feature>
<dbReference type="Proteomes" id="UP001556367">
    <property type="component" value="Unassembled WGS sequence"/>
</dbReference>
<proteinExistence type="predicted"/>
<feature type="transmembrane region" description="Helical" evidence="1">
    <location>
        <begin position="157"/>
        <end position="185"/>
    </location>
</feature>
<feature type="transmembrane region" description="Helical" evidence="1">
    <location>
        <begin position="232"/>
        <end position="251"/>
    </location>
</feature>
<keyword evidence="1" id="KW-0472">Membrane</keyword>
<dbReference type="Pfam" id="PF20151">
    <property type="entry name" value="DUF6533"/>
    <property type="match status" value="1"/>
</dbReference>
<protein>
    <recommendedName>
        <fullName evidence="2">DUF6533 domain-containing protein</fullName>
    </recommendedName>
</protein>
<name>A0ABR3J4Y3_9AGAR</name>
<organism evidence="3 4">
    <name type="scientific">Hohenbuehelia grisea</name>
    <dbReference type="NCBI Taxonomy" id="104357"/>
    <lineage>
        <taxon>Eukaryota</taxon>
        <taxon>Fungi</taxon>
        <taxon>Dikarya</taxon>
        <taxon>Basidiomycota</taxon>
        <taxon>Agaricomycotina</taxon>
        <taxon>Agaricomycetes</taxon>
        <taxon>Agaricomycetidae</taxon>
        <taxon>Agaricales</taxon>
        <taxon>Pleurotineae</taxon>
        <taxon>Pleurotaceae</taxon>
        <taxon>Hohenbuehelia</taxon>
    </lineage>
</organism>
<feature type="transmembrane region" description="Helical" evidence="1">
    <location>
        <begin position="47"/>
        <end position="70"/>
    </location>
</feature>
<feature type="transmembrane region" description="Helical" evidence="1">
    <location>
        <begin position="206"/>
        <end position="226"/>
    </location>
</feature>
<evidence type="ECO:0000259" key="2">
    <source>
        <dbReference type="Pfam" id="PF20151"/>
    </source>
</evidence>
<evidence type="ECO:0000256" key="1">
    <source>
        <dbReference type="SAM" id="Phobius"/>
    </source>
</evidence>
<keyword evidence="1" id="KW-1133">Transmembrane helix</keyword>
<dbReference type="EMBL" id="JASNQZ010000011">
    <property type="protein sequence ID" value="KAL0950699.1"/>
    <property type="molecule type" value="Genomic_DNA"/>
</dbReference>
<sequence length="329" mass="37058">MFTDEEGFQWCNYSAMAALAFTLWDISITTADEVEQIWRKPWSFLKLTYLFIRYFSPIAQIMSTVITLGLAARPVLTKGECMFVAGFQGIASQMLMLGVQIILILRVRALYHDPSRASFFVDTLLRGLFVLEFALMTTLFGLAIPQIEYGPHCVVTAFPSVAIGFLLAPILFESLLFSLTMAKFYRSVKDGWGRETVLARFIQDGIWAFLLPFVFLTVNTCCMALLKGAISSVAYSWLLAIPPFAGYRLVLNMSHLLTLNERYRPSAGVTNPVLVDTIPELTQPFETYDCTLTTDLEMIDAESYQSRTDLEMVDTQSFQSRPESASHGR</sequence>
<dbReference type="InterPro" id="IPR045340">
    <property type="entry name" value="DUF6533"/>
</dbReference>
<keyword evidence="4" id="KW-1185">Reference proteome</keyword>
<accession>A0ABR3J4Y3</accession>